<dbReference type="Pfam" id="PF03706">
    <property type="entry name" value="LPG_synthase_TM"/>
    <property type="match status" value="1"/>
</dbReference>
<keyword evidence="4 6" id="KW-1133">Transmembrane helix</keyword>
<evidence type="ECO:0000313" key="8">
    <source>
        <dbReference type="Proteomes" id="UP000784286"/>
    </source>
</evidence>
<dbReference type="NCBIfam" id="TIGR00374">
    <property type="entry name" value="flippase-like domain"/>
    <property type="match status" value="1"/>
</dbReference>
<feature type="transmembrane region" description="Helical" evidence="6">
    <location>
        <begin position="162"/>
        <end position="180"/>
    </location>
</feature>
<reference evidence="7" key="1">
    <citation type="journal article" date="2021" name="PeerJ">
        <title>Extensive microbial diversity within the chicken gut microbiome revealed by metagenomics and culture.</title>
        <authorList>
            <person name="Gilroy R."/>
            <person name="Ravi A."/>
            <person name="Getino M."/>
            <person name="Pursley I."/>
            <person name="Horton D.L."/>
            <person name="Alikhan N.F."/>
            <person name="Baker D."/>
            <person name="Gharbi K."/>
            <person name="Hall N."/>
            <person name="Watson M."/>
            <person name="Adriaenssens E.M."/>
            <person name="Foster-Nyarko E."/>
            <person name="Jarju S."/>
            <person name="Secka A."/>
            <person name="Antonio M."/>
            <person name="Oren A."/>
            <person name="Chaudhuri R.R."/>
            <person name="La Ragione R."/>
            <person name="Hildebrand F."/>
            <person name="Pallen M.J."/>
        </authorList>
    </citation>
    <scope>NUCLEOTIDE SEQUENCE</scope>
    <source>
        <strain evidence="7">8470</strain>
    </source>
</reference>
<organism evidence="7 8">
    <name type="scientific">Candidatus Phocaeicola excrementipullorum</name>
    <dbReference type="NCBI Taxonomy" id="2838731"/>
    <lineage>
        <taxon>Bacteria</taxon>
        <taxon>Pseudomonadati</taxon>
        <taxon>Bacteroidota</taxon>
        <taxon>Bacteroidia</taxon>
        <taxon>Bacteroidales</taxon>
        <taxon>Bacteroidaceae</taxon>
        <taxon>Phocaeicola</taxon>
    </lineage>
</organism>
<feature type="transmembrane region" description="Helical" evidence="6">
    <location>
        <begin position="262"/>
        <end position="282"/>
    </location>
</feature>
<evidence type="ECO:0000256" key="6">
    <source>
        <dbReference type="SAM" id="Phobius"/>
    </source>
</evidence>
<keyword evidence="3 6" id="KW-0812">Transmembrane</keyword>
<sequence>MKKETLFNPYYVALPIILGLAVIGGMFWKEFDPSMFASLKPNGRMWSGIILAALFMVCQNLALTQRFKILVGKKLSWKQVFRVNMLCEFTSAATPSAVGGSSLIAVYLHKEGLTGGEGTSIMIANLFLDELFLGIACLAVLVLFPTDVLFMNNAAFDTGVQIIFMSVLAIVCLWTLILYVALFHKASWVSNVLTALFSLPFLRRWKSNIEKLGDDLVTSSHELSKRSFGFWLKCFLVTAWAWCSRYWVVNALLFAFSSGGDHLLAFARQLVIWMILVVTPTPGGSGFGEYMFKVYYGDFFTAAGTALIAAFIWRLITYYSYLIIGVCILPQWVNSTFGKKK</sequence>
<protein>
    <submittedName>
        <fullName evidence="7">Flippase-like domain-containing protein</fullName>
    </submittedName>
</protein>
<dbReference type="PANTHER" id="PTHR37693:SF1">
    <property type="entry name" value="INTEGRAL MEMBRANE PROTEIN"/>
    <property type="match status" value="1"/>
</dbReference>
<evidence type="ECO:0000313" key="7">
    <source>
        <dbReference type="EMBL" id="MBU3855444.1"/>
    </source>
</evidence>
<feature type="transmembrane region" description="Helical" evidence="6">
    <location>
        <begin position="131"/>
        <end position="150"/>
    </location>
</feature>
<reference evidence="7" key="2">
    <citation type="submission" date="2021-04" db="EMBL/GenBank/DDBJ databases">
        <authorList>
            <person name="Gilroy R."/>
        </authorList>
    </citation>
    <scope>NUCLEOTIDE SEQUENCE</scope>
    <source>
        <strain evidence="7">8470</strain>
    </source>
</reference>
<comment type="subcellular location">
    <subcellularLocation>
        <location evidence="1">Cell membrane</location>
        <topology evidence="1">Multi-pass membrane protein</topology>
    </subcellularLocation>
</comment>
<feature type="transmembrane region" description="Helical" evidence="6">
    <location>
        <begin position="83"/>
        <end position="108"/>
    </location>
</feature>
<evidence type="ECO:0000256" key="5">
    <source>
        <dbReference type="ARBA" id="ARBA00023136"/>
    </source>
</evidence>
<evidence type="ECO:0000256" key="3">
    <source>
        <dbReference type="ARBA" id="ARBA00022692"/>
    </source>
</evidence>
<feature type="transmembrane region" description="Helical" evidence="6">
    <location>
        <begin position="230"/>
        <end position="256"/>
    </location>
</feature>
<keyword evidence="2" id="KW-1003">Cell membrane</keyword>
<proteinExistence type="predicted"/>
<evidence type="ECO:0000256" key="4">
    <source>
        <dbReference type="ARBA" id="ARBA00022989"/>
    </source>
</evidence>
<dbReference type="AlphaFoldDB" id="A0A948TLH1"/>
<dbReference type="InterPro" id="IPR022791">
    <property type="entry name" value="L-PG_synthase/AglD"/>
</dbReference>
<dbReference type="EMBL" id="JAHLFJ010000027">
    <property type="protein sequence ID" value="MBU3855444.1"/>
    <property type="molecule type" value="Genomic_DNA"/>
</dbReference>
<dbReference type="GO" id="GO:0005886">
    <property type="term" value="C:plasma membrane"/>
    <property type="evidence" value="ECO:0007669"/>
    <property type="project" value="UniProtKB-SubCell"/>
</dbReference>
<evidence type="ECO:0000256" key="1">
    <source>
        <dbReference type="ARBA" id="ARBA00004651"/>
    </source>
</evidence>
<accession>A0A948TLH1</accession>
<dbReference type="Proteomes" id="UP000784286">
    <property type="component" value="Unassembled WGS sequence"/>
</dbReference>
<feature type="transmembrane region" description="Helical" evidence="6">
    <location>
        <begin position="7"/>
        <end position="28"/>
    </location>
</feature>
<gene>
    <name evidence="7" type="ORF">H9928_02600</name>
</gene>
<comment type="caution">
    <text evidence="7">The sequence shown here is derived from an EMBL/GenBank/DDBJ whole genome shotgun (WGS) entry which is preliminary data.</text>
</comment>
<dbReference type="PANTHER" id="PTHR37693">
    <property type="entry name" value="PHOSPHATIDYLGLYCEROL LYSYLTRANSFERASE"/>
    <property type="match status" value="1"/>
</dbReference>
<evidence type="ECO:0000256" key="2">
    <source>
        <dbReference type="ARBA" id="ARBA00022475"/>
    </source>
</evidence>
<name>A0A948TLH1_9BACT</name>
<keyword evidence="5 6" id="KW-0472">Membrane</keyword>
<feature type="transmembrane region" description="Helical" evidence="6">
    <location>
        <begin position="43"/>
        <end position="63"/>
    </location>
</feature>